<dbReference type="SUPFAM" id="SSF51569">
    <property type="entry name" value="Aldolase"/>
    <property type="match status" value="1"/>
</dbReference>
<reference evidence="7 8" key="1">
    <citation type="submission" date="2019-03" db="EMBL/GenBank/DDBJ databases">
        <title>Ruegeria lutea sp. nov., a novel strain, isolated from marine sediment, the Masan Bay, South Korea.</title>
        <authorList>
            <person name="Kim J."/>
            <person name="Kim D.-Y."/>
            <person name="Lee S.-S."/>
        </authorList>
    </citation>
    <scope>NUCLEOTIDE SEQUENCE [LARGE SCALE GENOMIC DNA]</scope>
    <source>
        <strain evidence="7 8">318-1</strain>
    </source>
</reference>
<dbReference type="Pfam" id="PF00274">
    <property type="entry name" value="Glycolytic"/>
    <property type="match status" value="1"/>
</dbReference>
<evidence type="ECO:0000313" key="8">
    <source>
        <dbReference type="Proteomes" id="UP000295301"/>
    </source>
</evidence>
<comment type="pathway">
    <text evidence="1">Carbohydrate degradation; glycolysis; D-glyceraldehyde 3-phosphate and glycerone phosphate from D-glucose: step 4/4.</text>
</comment>
<dbReference type="InterPro" id="IPR000741">
    <property type="entry name" value="FBA_I"/>
</dbReference>
<evidence type="ECO:0000256" key="1">
    <source>
        <dbReference type="ARBA" id="ARBA00004714"/>
    </source>
</evidence>
<dbReference type="RefSeq" id="WP_133359259.1">
    <property type="nucleotide sequence ID" value="NZ_SMUV01000060.1"/>
</dbReference>
<gene>
    <name evidence="7" type="ORF">E1832_08220</name>
</gene>
<dbReference type="InterPro" id="IPR013785">
    <property type="entry name" value="Aldolase_TIM"/>
</dbReference>
<sequence>MSNQKQTEQIRAAKGFIAALDQSGGSTPKALKLYGVEEDAYGSESEMFDMIHQMRSRIIKSTAFTGDRIAGAILFEMTMDRDIDGVPTATYLWQERGVVPFLKVDKGLAEEADGVQLMKPMPDLDALLEKAVSKGIFGTKMRSVINAASPSGIAAAVAQQFEIGKQILSHGLMPIIEPEVTISIADKAEAEEILLAEIKKHLDALPGDKQVMLKLTLPERANHYKPLVDHPRVLCVVALSGGYSRDEANARLAQNKGMIASFSRALTEGLSAQQTEEEFDKVLAESIDSIFQASLAG</sequence>
<dbReference type="EMBL" id="SMUV01000060">
    <property type="protein sequence ID" value="TDK49857.1"/>
    <property type="molecule type" value="Genomic_DNA"/>
</dbReference>
<dbReference type="GO" id="GO:0006096">
    <property type="term" value="P:glycolytic process"/>
    <property type="evidence" value="ECO:0007669"/>
    <property type="project" value="UniProtKB-UniPathway"/>
</dbReference>
<name>A0A4V3ASC3_9RHOB</name>
<evidence type="ECO:0000256" key="6">
    <source>
        <dbReference type="ARBA" id="ARBA00029799"/>
    </source>
</evidence>
<comment type="similarity">
    <text evidence="2">Belongs to the class I fructose-bisphosphate aldolase family.</text>
</comment>
<dbReference type="PANTHER" id="PTHR11627">
    <property type="entry name" value="FRUCTOSE-BISPHOSPHATE ALDOLASE"/>
    <property type="match status" value="1"/>
</dbReference>
<organism evidence="7 8">
    <name type="scientific">Antarcticimicrobium luteum</name>
    <dbReference type="NCBI Taxonomy" id="2547397"/>
    <lineage>
        <taxon>Bacteria</taxon>
        <taxon>Pseudomonadati</taxon>
        <taxon>Pseudomonadota</taxon>
        <taxon>Alphaproteobacteria</taxon>
        <taxon>Rhodobacterales</taxon>
        <taxon>Paracoccaceae</taxon>
        <taxon>Antarcticimicrobium</taxon>
    </lineage>
</organism>
<dbReference type="Gene3D" id="3.20.20.70">
    <property type="entry name" value="Aldolase class I"/>
    <property type="match status" value="1"/>
</dbReference>
<keyword evidence="5" id="KW-0456">Lyase</keyword>
<proteinExistence type="inferred from homology"/>
<protein>
    <recommendedName>
        <fullName evidence="3">fructose-bisphosphate aldolase</fullName>
        <ecNumber evidence="3">4.1.2.13</ecNumber>
    </recommendedName>
    <alternativeName>
        <fullName evidence="6">Fructose-bisphosphate aldolase class I</fullName>
    </alternativeName>
</protein>
<dbReference type="OrthoDB" id="9813469at2"/>
<evidence type="ECO:0000313" key="7">
    <source>
        <dbReference type="EMBL" id="TDK49857.1"/>
    </source>
</evidence>
<evidence type="ECO:0000256" key="2">
    <source>
        <dbReference type="ARBA" id="ARBA00010387"/>
    </source>
</evidence>
<dbReference type="UniPathway" id="UPA00109">
    <property type="reaction ID" value="UER00183"/>
</dbReference>
<dbReference type="NCBIfam" id="NF003784">
    <property type="entry name" value="PRK05377.1"/>
    <property type="match status" value="1"/>
</dbReference>
<evidence type="ECO:0000256" key="5">
    <source>
        <dbReference type="ARBA" id="ARBA00023239"/>
    </source>
</evidence>
<dbReference type="GO" id="GO:0004332">
    <property type="term" value="F:fructose-bisphosphate aldolase activity"/>
    <property type="evidence" value="ECO:0007669"/>
    <property type="project" value="UniProtKB-EC"/>
</dbReference>
<comment type="caution">
    <text evidence="7">The sequence shown here is derived from an EMBL/GenBank/DDBJ whole genome shotgun (WGS) entry which is preliminary data.</text>
</comment>
<keyword evidence="8" id="KW-1185">Reference proteome</keyword>
<accession>A0A4V3ASC3</accession>
<dbReference type="EC" id="4.1.2.13" evidence="3"/>
<dbReference type="AlphaFoldDB" id="A0A4V3ASC3"/>
<keyword evidence="4" id="KW-0324">Glycolysis</keyword>
<evidence type="ECO:0000256" key="4">
    <source>
        <dbReference type="ARBA" id="ARBA00023152"/>
    </source>
</evidence>
<evidence type="ECO:0000256" key="3">
    <source>
        <dbReference type="ARBA" id="ARBA00013068"/>
    </source>
</evidence>
<dbReference type="Proteomes" id="UP000295301">
    <property type="component" value="Unassembled WGS sequence"/>
</dbReference>